<accession>A0A233SF36</accession>
<sequence>MGRSRRELLGPGGLVLDVRGRPGPPSLRFECAPGGRLLLRQGERPVLLGREEQGGCTREGLFVHRLAGYRSPLPPSRSAWQRRPGNWVHRYARWLEEAPQGGPLHEGRWLLGERHRFPTYVWWGDFLRDWPGGHLDWCGGGWEGVVPLRPLSPEDDPRVKAYRKHAREGMLAPVLLWWVTLLDGWVILDGHDRAVASVAEGRTPPCVVLTRVPDEEDWRRTADEVTQGHERRMERLTARPADPGAERQRDTLVRAYGDVMSSLPYECAPTRSWPLPGGAPAWDALAGAAMFQFPSD</sequence>
<dbReference type="EMBL" id="MCGQ01000016">
    <property type="protein sequence ID" value="OXY94260.1"/>
    <property type="molecule type" value="Genomic_DNA"/>
</dbReference>
<dbReference type="AlphaFoldDB" id="A0A233SF36"/>
<reference evidence="1 2" key="1">
    <citation type="submission" date="2016-07" db="EMBL/GenBank/DDBJ databases">
        <title>Draft genome of Streptomyces diastatochromogenes.</title>
        <authorList>
            <person name="Podduturi R."/>
            <person name="Lukassen M.B."/>
            <person name="Clausen N."/>
            <person name="Nielsen J.L."/>
            <person name="Jorgensen N.O."/>
        </authorList>
    </citation>
    <scope>NUCLEOTIDE SEQUENCE [LARGE SCALE GENOMIC DNA]</scope>
    <source>
        <strain evidence="1 2">DSM 40608</strain>
    </source>
</reference>
<protein>
    <submittedName>
        <fullName evidence="1">Uncharacterized protein</fullName>
    </submittedName>
</protein>
<evidence type="ECO:0000313" key="1">
    <source>
        <dbReference type="EMBL" id="OXY94260.1"/>
    </source>
</evidence>
<name>A0A233SF36_STRDA</name>
<dbReference type="Proteomes" id="UP000215483">
    <property type="component" value="Unassembled WGS sequence"/>
</dbReference>
<gene>
    <name evidence="1" type="ORF">BEK98_20585</name>
</gene>
<dbReference type="RefSeq" id="WP_094218134.1">
    <property type="nucleotide sequence ID" value="NZ_MCGQ01000016.1"/>
</dbReference>
<proteinExistence type="predicted"/>
<evidence type="ECO:0000313" key="2">
    <source>
        <dbReference type="Proteomes" id="UP000215483"/>
    </source>
</evidence>
<keyword evidence="2" id="KW-1185">Reference proteome</keyword>
<organism evidence="1 2">
    <name type="scientific">Streptomyces diastatochromogenes</name>
    <dbReference type="NCBI Taxonomy" id="42236"/>
    <lineage>
        <taxon>Bacteria</taxon>
        <taxon>Bacillati</taxon>
        <taxon>Actinomycetota</taxon>
        <taxon>Actinomycetes</taxon>
        <taxon>Kitasatosporales</taxon>
        <taxon>Streptomycetaceae</taxon>
        <taxon>Streptomyces</taxon>
    </lineage>
</organism>
<comment type="caution">
    <text evidence="1">The sequence shown here is derived from an EMBL/GenBank/DDBJ whole genome shotgun (WGS) entry which is preliminary data.</text>
</comment>